<feature type="region of interest" description="Disordered" evidence="1">
    <location>
        <begin position="1"/>
        <end position="436"/>
    </location>
</feature>
<feature type="compositionally biased region" description="Polar residues" evidence="1">
    <location>
        <begin position="92"/>
        <end position="108"/>
    </location>
</feature>
<name>A0A0C3ALT6_SERVB</name>
<keyword evidence="3" id="KW-1185">Reference proteome</keyword>
<reference evidence="2 3" key="1">
    <citation type="submission" date="2014-04" db="EMBL/GenBank/DDBJ databases">
        <authorList>
            <consortium name="DOE Joint Genome Institute"/>
            <person name="Kuo A."/>
            <person name="Zuccaro A."/>
            <person name="Kohler A."/>
            <person name="Nagy L.G."/>
            <person name="Floudas D."/>
            <person name="Copeland A."/>
            <person name="Barry K.W."/>
            <person name="Cichocki N."/>
            <person name="Veneault-Fourrey C."/>
            <person name="LaButti K."/>
            <person name="Lindquist E.A."/>
            <person name="Lipzen A."/>
            <person name="Lundell T."/>
            <person name="Morin E."/>
            <person name="Murat C."/>
            <person name="Sun H."/>
            <person name="Tunlid A."/>
            <person name="Henrissat B."/>
            <person name="Grigoriev I.V."/>
            <person name="Hibbett D.S."/>
            <person name="Martin F."/>
            <person name="Nordberg H.P."/>
            <person name="Cantor M.N."/>
            <person name="Hua S.X."/>
        </authorList>
    </citation>
    <scope>NUCLEOTIDE SEQUENCE [LARGE SCALE GENOMIC DNA]</scope>
    <source>
        <strain evidence="2 3">MAFF 305830</strain>
    </source>
</reference>
<feature type="compositionally biased region" description="Polar residues" evidence="1">
    <location>
        <begin position="183"/>
        <end position="203"/>
    </location>
</feature>
<gene>
    <name evidence="2" type="ORF">M408DRAFT_117468</name>
</gene>
<reference evidence="3" key="2">
    <citation type="submission" date="2015-01" db="EMBL/GenBank/DDBJ databases">
        <title>Evolutionary Origins and Diversification of the Mycorrhizal Mutualists.</title>
        <authorList>
            <consortium name="DOE Joint Genome Institute"/>
            <consortium name="Mycorrhizal Genomics Consortium"/>
            <person name="Kohler A."/>
            <person name="Kuo A."/>
            <person name="Nagy L.G."/>
            <person name="Floudas D."/>
            <person name="Copeland A."/>
            <person name="Barry K.W."/>
            <person name="Cichocki N."/>
            <person name="Veneault-Fourrey C."/>
            <person name="LaButti K."/>
            <person name="Lindquist E.A."/>
            <person name="Lipzen A."/>
            <person name="Lundell T."/>
            <person name="Morin E."/>
            <person name="Murat C."/>
            <person name="Riley R."/>
            <person name="Ohm R."/>
            <person name="Sun H."/>
            <person name="Tunlid A."/>
            <person name="Henrissat B."/>
            <person name="Grigoriev I.V."/>
            <person name="Hibbett D.S."/>
            <person name="Martin F."/>
        </authorList>
    </citation>
    <scope>NUCLEOTIDE SEQUENCE [LARGE SCALE GENOMIC DNA]</scope>
    <source>
        <strain evidence="3">MAFF 305830</strain>
    </source>
</reference>
<dbReference type="HOGENOM" id="CLU_628766_0_0_1"/>
<sequence length="436" mass="44215">MSDEQFNAMLDSFSAQVGSPSSGSNPPSGFISQNDSSFSSGPNASSRPNEDDSFNQAPSHVKNFLASSGGYDSSRGTQESSLDTSAAVAGSPFSSPISTSQAPASQSFKLADMPRMAHRGDMEGNFAGVGSAHRRVGSGDSDYSESAPRKISAGAFRRGPVAAVAAGASPRSSPAVSPIPSPRQSYQSHTTGPSQPTSLSTPRQDYRSVSPPTSVSSGHGGQQSTYYTPQATPNPVPGDRSSLPPGAAAPSRFAGPGAQPGYPQQQQQQQQQQQRNPQWTGGGIPDMYPQGRASPTLAPSPVARIPASLMPGRHGAASPLAPIGHTHPPASPGYQPGPGGYAGPGQGYGGPGHGPGQGYAGPAPWQQQQQQGYRSVSPGMTESIAHEDAYGGVEMDGPVPGGHAGGQQWGGGNGGYGGAAPNNRYGGQGGGSWSGH</sequence>
<feature type="compositionally biased region" description="Low complexity" evidence="1">
    <location>
        <begin position="153"/>
        <end position="178"/>
    </location>
</feature>
<evidence type="ECO:0000313" key="3">
    <source>
        <dbReference type="Proteomes" id="UP000054097"/>
    </source>
</evidence>
<protein>
    <submittedName>
        <fullName evidence="2">Uncharacterized protein</fullName>
    </submittedName>
</protein>
<feature type="compositionally biased region" description="Gly residues" evidence="1">
    <location>
        <begin position="426"/>
        <end position="436"/>
    </location>
</feature>
<feature type="compositionally biased region" description="Polar residues" evidence="1">
    <location>
        <begin position="70"/>
        <end position="84"/>
    </location>
</feature>
<feature type="compositionally biased region" description="Polar residues" evidence="1">
    <location>
        <begin position="210"/>
        <end position="233"/>
    </location>
</feature>
<feature type="compositionally biased region" description="Gly residues" evidence="1">
    <location>
        <begin position="399"/>
        <end position="418"/>
    </location>
</feature>
<proteinExistence type="predicted"/>
<feature type="compositionally biased region" description="Low complexity" evidence="1">
    <location>
        <begin position="264"/>
        <end position="274"/>
    </location>
</feature>
<feature type="compositionally biased region" description="Polar residues" evidence="1">
    <location>
        <begin position="30"/>
        <end position="47"/>
    </location>
</feature>
<accession>A0A0C3ALT6</accession>
<organism evidence="2 3">
    <name type="scientific">Serendipita vermifera MAFF 305830</name>
    <dbReference type="NCBI Taxonomy" id="933852"/>
    <lineage>
        <taxon>Eukaryota</taxon>
        <taxon>Fungi</taxon>
        <taxon>Dikarya</taxon>
        <taxon>Basidiomycota</taxon>
        <taxon>Agaricomycotina</taxon>
        <taxon>Agaricomycetes</taxon>
        <taxon>Sebacinales</taxon>
        <taxon>Serendipitaceae</taxon>
        <taxon>Serendipita</taxon>
    </lineage>
</organism>
<evidence type="ECO:0000313" key="2">
    <source>
        <dbReference type="EMBL" id="KIM20999.1"/>
    </source>
</evidence>
<feature type="compositionally biased region" description="Low complexity" evidence="1">
    <location>
        <begin position="360"/>
        <end position="373"/>
    </location>
</feature>
<dbReference type="EMBL" id="KN824397">
    <property type="protein sequence ID" value="KIM20999.1"/>
    <property type="molecule type" value="Genomic_DNA"/>
</dbReference>
<evidence type="ECO:0000256" key="1">
    <source>
        <dbReference type="SAM" id="MobiDB-lite"/>
    </source>
</evidence>
<dbReference type="OrthoDB" id="10682225at2759"/>
<dbReference type="AlphaFoldDB" id="A0A0C3ALT6"/>
<feature type="compositionally biased region" description="Low complexity" evidence="1">
    <location>
        <begin position="18"/>
        <end position="29"/>
    </location>
</feature>
<feature type="compositionally biased region" description="Gly residues" evidence="1">
    <location>
        <begin position="336"/>
        <end position="359"/>
    </location>
</feature>
<dbReference type="Proteomes" id="UP000054097">
    <property type="component" value="Unassembled WGS sequence"/>
</dbReference>